<comment type="caution">
    <text evidence="1">The sequence shown here is derived from an EMBL/GenBank/DDBJ whole genome shotgun (WGS) entry which is preliminary data.</text>
</comment>
<name>A0A6I4XW55_ENTGA</name>
<dbReference type="AlphaFoldDB" id="A0A6I4XW55"/>
<evidence type="ECO:0000313" key="2">
    <source>
        <dbReference type="Proteomes" id="UP000439965"/>
    </source>
</evidence>
<evidence type="ECO:0000313" key="1">
    <source>
        <dbReference type="EMBL" id="MXS27808.1"/>
    </source>
</evidence>
<gene>
    <name evidence="1" type="ORF">GTI89_17335</name>
</gene>
<reference evidence="1 2" key="1">
    <citation type="submission" date="2019-04" db="EMBL/GenBank/DDBJ databases">
        <title>Step-wise assembly of the neonatal virome modulated by breast feeding.</title>
        <authorList>
            <person name="Liang G."/>
            <person name="Bushman F."/>
        </authorList>
    </citation>
    <scope>NUCLEOTIDE SEQUENCE [LARGE SCALE GENOMIC DNA]</scope>
    <source>
        <strain evidence="1 2">E3404</strain>
    </source>
</reference>
<proteinExistence type="predicted"/>
<organism evidence="1 2">
    <name type="scientific">Enterococcus gallinarum</name>
    <dbReference type="NCBI Taxonomy" id="1353"/>
    <lineage>
        <taxon>Bacteria</taxon>
        <taxon>Bacillati</taxon>
        <taxon>Bacillota</taxon>
        <taxon>Bacilli</taxon>
        <taxon>Lactobacillales</taxon>
        <taxon>Enterococcaceae</taxon>
        <taxon>Enterococcus</taxon>
    </lineage>
</organism>
<protein>
    <recommendedName>
        <fullName evidence="3">DUF3970 domain-containing protein</fullName>
    </recommendedName>
</protein>
<sequence length="55" mass="6725">MLKIRLHGESEEVDKFIEWLESQNEEVKILNESEFYKDRGKSVYVRKYLDIDMKD</sequence>
<dbReference type="Proteomes" id="UP000439965">
    <property type="component" value="Unassembled WGS sequence"/>
</dbReference>
<dbReference type="EMBL" id="WVTI01000235">
    <property type="protein sequence ID" value="MXS27808.1"/>
    <property type="molecule type" value="Genomic_DNA"/>
</dbReference>
<evidence type="ECO:0008006" key="3">
    <source>
        <dbReference type="Google" id="ProtNLM"/>
    </source>
</evidence>
<dbReference type="RefSeq" id="WP_160806404.1">
    <property type="nucleotide sequence ID" value="NZ_WVTI01000235.1"/>
</dbReference>
<accession>A0A6I4XW55</accession>